<protein>
    <recommendedName>
        <fullName evidence="3">Fe2OG dioxygenase domain-containing protein</fullName>
    </recommendedName>
</protein>
<reference evidence="5" key="1">
    <citation type="journal article" date="2015" name="Genome Announc.">
        <title>Draft genome sequence of Talaromyces cellulolyticus strain Y-94, a source of lignocellulosic biomass-degrading enzymes.</title>
        <authorList>
            <person name="Fujii T."/>
            <person name="Koike H."/>
            <person name="Sawayama S."/>
            <person name="Yano S."/>
            <person name="Inoue H."/>
        </authorList>
    </citation>
    <scope>NUCLEOTIDE SEQUENCE [LARGE SCALE GENOMIC DNA]</scope>
    <source>
        <strain evidence="5">Y-94</strain>
    </source>
</reference>
<dbReference type="GO" id="GO:0016491">
    <property type="term" value="F:oxidoreductase activity"/>
    <property type="evidence" value="ECO:0007669"/>
    <property type="project" value="UniProtKB-KW"/>
</dbReference>
<keyword evidence="5" id="KW-1185">Reference proteome</keyword>
<dbReference type="GO" id="GO:0044283">
    <property type="term" value="P:small molecule biosynthetic process"/>
    <property type="evidence" value="ECO:0007669"/>
    <property type="project" value="UniProtKB-ARBA"/>
</dbReference>
<evidence type="ECO:0000256" key="2">
    <source>
        <dbReference type="RuleBase" id="RU003682"/>
    </source>
</evidence>
<dbReference type="PRINTS" id="PR00682">
    <property type="entry name" value="IPNSYNTHASE"/>
</dbReference>
<dbReference type="Gene3D" id="2.60.120.330">
    <property type="entry name" value="B-lactam Antibiotic, Isopenicillin N Synthase, Chain"/>
    <property type="match status" value="1"/>
</dbReference>
<dbReference type="AlphaFoldDB" id="A0A6V8HKL6"/>
<sequence length="339" mass="38785">MATASTIPIVDFSEWTQASNKERRLKIARQIVEASKEVGFVYITNHTLPDSVLGEAFEWSRRFFALSPEDKLKAPHPEGWAVHRGYSWPGLEKVSQAISDGNDEELVKKLREVTDFKESYDMGSDDNSDQPNQWIPEEVLPGFREFMTRFYWACFGAASEILRAIAVGIGLEDENHLVRKHSGHNNQLRLLHYPSVPAEAIESRAMARMPAHTDWSSMTILFQDDCGGLEVEDLAQPGRFIPATPVENAIVMNVGDLLQRWSNDYLRSTNHRVTLPILKDRFEGPDRMTRERYSIPYFLAPDPTSLIECLPTCVTEENPAKYEPITQRDYNRMRASMQY</sequence>
<dbReference type="GO" id="GO:0046872">
    <property type="term" value="F:metal ion binding"/>
    <property type="evidence" value="ECO:0007669"/>
    <property type="project" value="UniProtKB-KW"/>
</dbReference>
<dbReference type="InterPro" id="IPR050231">
    <property type="entry name" value="Iron_ascorbate_oxido_reductase"/>
</dbReference>
<accession>A0A6V8HKL6</accession>
<dbReference type="Proteomes" id="UP000053095">
    <property type="component" value="Unassembled WGS sequence"/>
</dbReference>
<gene>
    <name evidence="4" type="ORF">TCE0_042r14586</name>
</gene>
<dbReference type="Pfam" id="PF14226">
    <property type="entry name" value="DIOX_N"/>
    <property type="match status" value="1"/>
</dbReference>
<comment type="similarity">
    <text evidence="1 2">Belongs to the iron/ascorbate-dependent oxidoreductase family.</text>
</comment>
<dbReference type="SUPFAM" id="SSF51197">
    <property type="entry name" value="Clavaminate synthase-like"/>
    <property type="match status" value="1"/>
</dbReference>
<name>A0A6V8HKL6_TALPI</name>
<proteinExistence type="inferred from homology"/>
<organism evidence="4 5">
    <name type="scientific">Talaromyces pinophilus</name>
    <name type="common">Penicillium pinophilum</name>
    <dbReference type="NCBI Taxonomy" id="128442"/>
    <lineage>
        <taxon>Eukaryota</taxon>
        <taxon>Fungi</taxon>
        <taxon>Dikarya</taxon>
        <taxon>Ascomycota</taxon>
        <taxon>Pezizomycotina</taxon>
        <taxon>Eurotiomycetes</taxon>
        <taxon>Eurotiomycetidae</taxon>
        <taxon>Eurotiales</taxon>
        <taxon>Trichocomaceae</taxon>
        <taxon>Talaromyces</taxon>
        <taxon>Talaromyces sect. Talaromyces</taxon>
    </lineage>
</organism>
<dbReference type="InterPro" id="IPR026992">
    <property type="entry name" value="DIOX_N"/>
</dbReference>
<evidence type="ECO:0000259" key="3">
    <source>
        <dbReference type="PROSITE" id="PS51471"/>
    </source>
</evidence>
<dbReference type="PROSITE" id="PS51471">
    <property type="entry name" value="FE2OG_OXY"/>
    <property type="match status" value="1"/>
</dbReference>
<comment type="caution">
    <text evidence="4">The sequence shown here is derived from an EMBL/GenBank/DDBJ whole genome shotgun (WGS) entry which is preliminary data.</text>
</comment>
<dbReference type="EMBL" id="DF933838">
    <property type="protein sequence ID" value="GAM41454.1"/>
    <property type="molecule type" value="Genomic_DNA"/>
</dbReference>
<feature type="domain" description="Fe2OG dioxygenase" evidence="3">
    <location>
        <begin position="184"/>
        <end position="301"/>
    </location>
</feature>
<dbReference type="InterPro" id="IPR044861">
    <property type="entry name" value="IPNS-like_FE2OG_OXY"/>
</dbReference>
<evidence type="ECO:0000313" key="5">
    <source>
        <dbReference type="Proteomes" id="UP000053095"/>
    </source>
</evidence>
<keyword evidence="2" id="KW-0560">Oxidoreductase</keyword>
<keyword evidence="2" id="KW-0408">Iron</keyword>
<dbReference type="InterPro" id="IPR027443">
    <property type="entry name" value="IPNS-like_sf"/>
</dbReference>
<dbReference type="Pfam" id="PF03171">
    <property type="entry name" value="2OG-FeII_Oxy"/>
    <property type="match status" value="1"/>
</dbReference>
<dbReference type="PANTHER" id="PTHR47990">
    <property type="entry name" value="2-OXOGLUTARATE (2OG) AND FE(II)-DEPENDENT OXYGENASE SUPERFAMILY PROTEIN-RELATED"/>
    <property type="match status" value="1"/>
</dbReference>
<evidence type="ECO:0000313" key="4">
    <source>
        <dbReference type="EMBL" id="GAM41454.1"/>
    </source>
</evidence>
<keyword evidence="2" id="KW-0479">Metal-binding</keyword>
<dbReference type="InterPro" id="IPR005123">
    <property type="entry name" value="Oxoglu/Fe-dep_dioxygenase_dom"/>
</dbReference>
<evidence type="ECO:0000256" key="1">
    <source>
        <dbReference type="ARBA" id="ARBA00008056"/>
    </source>
</evidence>